<dbReference type="PANTHER" id="PTHR43270">
    <property type="entry name" value="BETA-ALA-HIS DIPEPTIDASE"/>
    <property type="match status" value="1"/>
</dbReference>
<dbReference type="SUPFAM" id="SSF53187">
    <property type="entry name" value="Zn-dependent exopeptidases"/>
    <property type="match status" value="1"/>
</dbReference>
<dbReference type="GO" id="GO:0008233">
    <property type="term" value="F:peptidase activity"/>
    <property type="evidence" value="ECO:0007669"/>
    <property type="project" value="UniProtKB-KW"/>
</dbReference>
<feature type="domain" description="Peptidase M20 dimerisation" evidence="4">
    <location>
        <begin position="194"/>
        <end position="355"/>
    </location>
</feature>
<evidence type="ECO:0000259" key="4">
    <source>
        <dbReference type="Pfam" id="PF07687"/>
    </source>
</evidence>
<dbReference type="InterPro" id="IPR011650">
    <property type="entry name" value="Peptidase_M20_dimer"/>
</dbReference>
<dbReference type="KEGG" id="pabs:JIR001_06210"/>
<evidence type="ECO:0000313" key="6">
    <source>
        <dbReference type="Proteomes" id="UP000677436"/>
    </source>
</evidence>
<dbReference type="GO" id="GO:0046872">
    <property type="term" value="F:metal ion binding"/>
    <property type="evidence" value="ECO:0007669"/>
    <property type="project" value="UniProtKB-KW"/>
</dbReference>
<dbReference type="Pfam" id="PF01546">
    <property type="entry name" value="Peptidase_M20"/>
    <property type="match status" value="1"/>
</dbReference>
<keyword evidence="3" id="KW-0378">Hydrolase</keyword>
<name>A0A8D5ZN08_9BACL</name>
<dbReference type="NCBIfam" id="NF006053">
    <property type="entry name" value="PRK08201.1"/>
    <property type="match status" value="1"/>
</dbReference>
<keyword evidence="6" id="KW-1185">Reference proteome</keyword>
<dbReference type="NCBIfam" id="NF005914">
    <property type="entry name" value="PRK07907.1"/>
    <property type="match status" value="1"/>
</dbReference>
<dbReference type="CDD" id="cd05680">
    <property type="entry name" value="M20_dipept_like"/>
    <property type="match status" value="1"/>
</dbReference>
<dbReference type="Proteomes" id="UP000677436">
    <property type="component" value="Chromosome"/>
</dbReference>
<dbReference type="Gene3D" id="3.30.70.360">
    <property type="match status" value="1"/>
</dbReference>
<gene>
    <name evidence="5" type="ORF">JIR001_06210</name>
</gene>
<sequence length="463" mass="51613">MTERLETYFQSQRETHLAELQRFIAIPSISSQPAYKDSLIQCAHYTADLLHHAGMEHVTVLETGGHPIIYGDWLHAPESPTVLIYGHYDVQPPEPLEAWHHPPFEPIIRDGKLYGRGASDNKGQIYLHIRSLEAWLKTTGHLPVNVKFLIEGEEEIGSPRLLPYLETHLTRFQADLVVISDTAMLGENQPAVCYGLRGLVGFRIEVRGPSTDLPSGGVYGGAVQNPIHALVQLLASMRDEHGRITVDGFYADVIPPTPQEKAALAALPFDEEAMKARLQVKELFGEKGFTALERAWVRPTLEINGIVGGYYGESGKTIIPATACANVTCRLVPNQDPYKIMQQIEDHIRTHTPPGVTVTITEREAARPYVTPIDHPAIQLAASAYESAYGTRCYFIRAGGSIPVVETLSRLLQVPVVLMGFGLPDANVHGPNEYFSLDNFDKGLRTLVYYWRHLPDVWKKKSW</sequence>
<dbReference type="PANTHER" id="PTHR43270:SF12">
    <property type="entry name" value="SUCCINYL-DIAMINOPIMELATE DESUCCINYLASE"/>
    <property type="match status" value="1"/>
</dbReference>
<dbReference type="InterPro" id="IPR051458">
    <property type="entry name" value="Cyt/Met_Dipeptidase"/>
</dbReference>
<dbReference type="EMBL" id="AP024601">
    <property type="protein sequence ID" value="BCU80838.1"/>
    <property type="molecule type" value="Genomic_DNA"/>
</dbReference>
<dbReference type="InterPro" id="IPR002933">
    <property type="entry name" value="Peptidase_M20"/>
</dbReference>
<dbReference type="NCBIfam" id="NF006579">
    <property type="entry name" value="PRK09104.1"/>
    <property type="match status" value="1"/>
</dbReference>
<keyword evidence="1" id="KW-0645">Protease</keyword>
<proteinExistence type="predicted"/>
<organism evidence="5 6">
    <name type="scientific">Polycladomyces abyssicola</name>
    <dbReference type="NCBI Taxonomy" id="1125966"/>
    <lineage>
        <taxon>Bacteria</taxon>
        <taxon>Bacillati</taxon>
        <taxon>Bacillota</taxon>
        <taxon>Bacilli</taxon>
        <taxon>Bacillales</taxon>
        <taxon>Thermoactinomycetaceae</taxon>
        <taxon>Polycladomyces</taxon>
    </lineage>
</organism>
<reference evidence="5" key="1">
    <citation type="journal article" date="2013" name="Int. J. Syst. Evol. Microbiol.">
        <title>Polycladomyces abyssicola gen. nov., sp. nov., a thermophilic filamentous bacterium isolated from hemipelagic sediment.</title>
        <authorList>
            <person name="Tsubouchi T."/>
            <person name="Shimane Y."/>
            <person name="Mori K."/>
            <person name="Usui K."/>
            <person name="Hiraki T."/>
            <person name="Tame A."/>
            <person name="Uematsu K."/>
            <person name="Maruyama T."/>
            <person name="Hatada Y."/>
        </authorList>
    </citation>
    <scope>NUCLEOTIDE SEQUENCE</scope>
    <source>
        <strain evidence="5">JIR-001</strain>
    </source>
</reference>
<evidence type="ECO:0000313" key="5">
    <source>
        <dbReference type="EMBL" id="BCU80838.1"/>
    </source>
</evidence>
<evidence type="ECO:0000256" key="1">
    <source>
        <dbReference type="ARBA" id="ARBA00022670"/>
    </source>
</evidence>
<protein>
    <submittedName>
        <fullName evidence="5">Peptidase M20</fullName>
    </submittedName>
</protein>
<keyword evidence="2" id="KW-0479">Metal-binding</keyword>
<evidence type="ECO:0000256" key="3">
    <source>
        <dbReference type="ARBA" id="ARBA00022801"/>
    </source>
</evidence>
<reference evidence="5" key="2">
    <citation type="journal article" date="2021" name="Microbiol. Resour. Announc.">
        <title>Complete Genome Sequence of Polycladomyces abyssicola JIR-001T, Isolated from Hemipelagic Sediment in Deep Seawater.</title>
        <authorList>
            <person name="Tsubouchi T."/>
            <person name="Kaneko Y."/>
        </authorList>
    </citation>
    <scope>NUCLEOTIDE SEQUENCE</scope>
    <source>
        <strain evidence="5">JIR-001</strain>
    </source>
</reference>
<evidence type="ECO:0000256" key="2">
    <source>
        <dbReference type="ARBA" id="ARBA00022723"/>
    </source>
</evidence>
<accession>A0A8D5ZN08</accession>
<dbReference type="AlphaFoldDB" id="A0A8D5ZN08"/>
<dbReference type="Pfam" id="PF07687">
    <property type="entry name" value="M20_dimer"/>
    <property type="match status" value="1"/>
</dbReference>
<dbReference type="GO" id="GO:0006508">
    <property type="term" value="P:proteolysis"/>
    <property type="evidence" value="ECO:0007669"/>
    <property type="project" value="UniProtKB-KW"/>
</dbReference>
<dbReference type="Gene3D" id="3.40.630.10">
    <property type="entry name" value="Zn peptidases"/>
    <property type="match status" value="1"/>
</dbReference>
<dbReference type="RefSeq" id="WP_246512181.1">
    <property type="nucleotide sequence ID" value="NZ_AP024601.1"/>
</dbReference>